<dbReference type="GO" id="GO:0005789">
    <property type="term" value="C:endoplasmic reticulum membrane"/>
    <property type="evidence" value="ECO:0007669"/>
    <property type="project" value="UniProtKB-SubCell"/>
</dbReference>
<evidence type="ECO:0000256" key="7">
    <source>
        <dbReference type="SAM" id="Phobius"/>
    </source>
</evidence>
<feature type="transmembrane region" description="Helical" evidence="7">
    <location>
        <begin position="453"/>
        <end position="473"/>
    </location>
</feature>
<dbReference type="InterPro" id="IPR035952">
    <property type="entry name" value="Rhomboid-like_sf"/>
</dbReference>
<dbReference type="InterPro" id="IPR051512">
    <property type="entry name" value="Inactive_Rhomboid"/>
</dbReference>
<dbReference type="WBParaSite" id="Hba_18568">
    <property type="protein sequence ID" value="Hba_18568"/>
    <property type="gene ID" value="Hba_18568"/>
</dbReference>
<keyword evidence="3 7" id="KW-0812">Transmembrane</keyword>
<dbReference type="PANTHER" id="PTHR45965">
    <property type="entry name" value="INACTIVE RHOMBOID PROTEIN"/>
    <property type="match status" value="1"/>
</dbReference>
<evidence type="ECO:0000256" key="6">
    <source>
        <dbReference type="ARBA" id="ARBA00023136"/>
    </source>
</evidence>
<keyword evidence="5 7" id="KW-1133">Transmembrane helix</keyword>
<feature type="transmembrane region" description="Helical" evidence="7">
    <location>
        <begin position="479"/>
        <end position="496"/>
    </location>
</feature>
<dbReference type="Proteomes" id="UP000095283">
    <property type="component" value="Unplaced"/>
</dbReference>
<accession>A0A1I7XMM4</accession>
<dbReference type="Gene3D" id="1.20.1540.10">
    <property type="entry name" value="Rhomboid-like"/>
    <property type="match status" value="1"/>
</dbReference>
<dbReference type="PANTHER" id="PTHR45965:SF3">
    <property type="entry name" value="INACTIVE RHOMBOID PROTEIN 1"/>
    <property type="match status" value="1"/>
</dbReference>
<sequence>MDVAQPGQRSSVQITEPHLRRLVNEKSIDKVREQQIMDSILNSLIQSGATPRRARVRGIGVFGALCNRRLGRRKVGKLDPEIRDLIESGSDERPWFTWWVTVVQVVVCLVSILSYGIGPVGWDRVERKDEVMDVSLTLRQVSYYEPANLWIGPKFKDLIRLGAKYSPCMRRERGLWREIQEDRSRENHTGCCVFNDRTGCYQTGQSSCPRSLATWHKWSKPLIRQQSKFDPFIQENKTERYCANPPSVDPYHWPDDLTRWPVIFCSYFLNWEKYLFHTTFQICLETRTGAFLPAHMSCQITGRPCCIQLQGQCRIATKEYCSFVQGYWHENATLCSQVNCFSDVCGMLPFLGRDRPDQFYRLFIALFLHAGIIHCAITVFIQLWLMRDLEKLIGWLRMAILYIGSGIGGNLASAIFVPYNPEVGPSGCQLGILAALLVDVFHHRRIIDNPSTAYRDHALVILGLFASGILPWIDNWAHLFGFIFGLLLTIITFPYLDFAPKEVNRGWLWTSITRRHVSIVVGILVVAFNF</sequence>
<feature type="transmembrane region" description="Helical" evidence="7">
    <location>
        <begin position="398"/>
        <end position="417"/>
    </location>
</feature>
<evidence type="ECO:0000256" key="4">
    <source>
        <dbReference type="ARBA" id="ARBA00022824"/>
    </source>
</evidence>
<evidence type="ECO:0000259" key="8">
    <source>
        <dbReference type="Pfam" id="PF01694"/>
    </source>
</evidence>
<proteinExistence type="inferred from homology"/>
<organism evidence="9 10">
    <name type="scientific">Heterorhabditis bacteriophora</name>
    <name type="common">Entomopathogenic nematode worm</name>
    <dbReference type="NCBI Taxonomy" id="37862"/>
    <lineage>
        <taxon>Eukaryota</taxon>
        <taxon>Metazoa</taxon>
        <taxon>Ecdysozoa</taxon>
        <taxon>Nematoda</taxon>
        <taxon>Chromadorea</taxon>
        <taxon>Rhabditida</taxon>
        <taxon>Rhabditina</taxon>
        <taxon>Rhabditomorpha</taxon>
        <taxon>Strongyloidea</taxon>
        <taxon>Heterorhabditidae</taxon>
        <taxon>Heterorhabditis</taxon>
    </lineage>
</organism>
<comment type="similarity">
    <text evidence="2">Belongs to the peptidase S54 family.</text>
</comment>
<feature type="domain" description="Peptidase S54 rhomboid" evidence="8">
    <location>
        <begin position="357"/>
        <end position="494"/>
    </location>
</feature>
<feature type="transmembrane region" description="Helical" evidence="7">
    <location>
        <begin position="359"/>
        <end position="386"/>
    </location>
</feature>
<dbReference type="GO" id="GO:0042058">
    <property type="term" value="P:regulation of epidermal growth factor receptor signaling pathway"/>
    <property type="evidence" value="ECO:0007669"/>
    <property type="project" value="TreeGrafter"/>
</dbReference>
<evidence type="ECO:0000256" key="3">
    <source>
        <dbReference type="ARBA" id="ARBA00022692"/>
    </source>
</evidence>
<dbReference type="FunFam" id="1.20.1540.10:FF:000025">
    <property type="entry name" value="Putative rhomboid family"/>
    <property type="match status" value="1"/>
</dbReference>
<comment type="subcellular location">
    <subcellularLocation>
        <location evidence="1">Endoplasmic reticulum membrane</location>
        <topology evidence="1">Multi-pass membrane protein</topology>
    </subcellularLocation>
</comment>
<protein>
    <submittedName>
        <fullName evidence="10">Rhomboid domain-containing protein</fullName>
    </submittedName>
</protein>
<dbReference type="GO" id="GO:0050708">
    <property type="term" value="P:regulation of protein secretion"/>
    <property type="evidence" value="ECO:0007669"/>
    <property type="project" value="TreeGrafter"/>
</dbReference>
<feature type="transmembrane region" description="Helical" evidence="7">
    <location>
        <begin position="508"/>
        <end position="528"/>
    </location>
</feature>
<reference evidence="10" key="1">
    <citation type="submission" date="2016-11" db="UniProtKB">
        <authorList>
            <consortium name="WormBaseParasite"/>
        </authorList>
    </citation>
    <scope>IDENTIFICATION</scope>
</reference>
<evidence type="ECO:0000313" key="9">
    <source>
        <dbReference type="Proteomes" id="UP000095283"/>
    </source>
</evidence>
<evidence type="ECO:0000256" key="1">
    <source>
        <dbReference type="ARBA" id="ARBA00004477"/>
    </source>
</evidence>
<dbReference type="InterPro" id="IPR022764">
    <property type="entry name" value="Peptidase_S54_rhomboid_dom"/>
</dbReference>
<dbReference type="GO" id="GO:0004252">
    <property type="term" value="F:serine-type endopeptidase activity"/>
    <property type="evidence" value="ECO:0007669"/>
    <property type="project" value="InterPro"/>
</dbReference>
<dbReference type="SUPFAM" id="SSF144091">
    <property type="entry name" value="Rhomboid-like"/>
    <property type="match status" value="1"/>
</dbReference>
<keyword evidence="9" id="KW-1185">Reference proteome</keyword>
<dbReference type="AlphaFoldDB" id="A0A1I7XMM4"/>
<dbReference type="Pfam" id="PF01694">
    <property type="entry name" value="Rhomboid"/>
    <property type="match status" value="1"/>
</dbReference>
<evidence type="ECO:0000313" key="10">
    <source>
        <dbReference type="WBParaSite" id="Hba_18568"/>
    </source>
</evidence>
<evidence type="ECO:0000256" key="5">
    <source>
        <dbReference type="ARBA" id="ARBA00022989"/>
    </source>
</evidence>
<keyword evidence="4" id="KW-0256">Endoplasmic reticulum</keyword>
<evidence type="ECO:0000256" key="2">
    <source>
        <dbReference type="ARBA" id="ARBA00009045"/>
    </source>
</evidence>
<feature type="transmembrane region" description="Helical" evidence="7">
    <location>
        <begin position="95"/>
        <end position="117"/>
    </location>
</feature>
<name>A0A1I7XMM4_HETBA</name>
<keyword evidence="6 7" id="KW-0472">Membrane</keyword>